<feature type="domain" description="Radical SAM core" evidence="4">
    <location>
        <begin position="85"/>
        <end position="322"/>
    </location>
</feature>
<accession>A0ABX4I1R2</accession>
<dbReference type="InterPro" id="IPR006638">
    <property type="entry name" value="Elp3/MiaA/NifB-like_rSAM"/>
</dbReference>
<gene>
    <name evidence="5" type="ORF">AWR36_000785</name>
</gene>
<organism evidence="5 6">
    <name type="scientific">Microbulbifer flavimaris</name>
    <dbReference type="NCBI Taxonomy" id="1781068"/>
    <lineage>
        <taxon>Bacteria</taxon>
        <taxon>Pseudomonadati</taxon>
        <taxon>Pseudomonadota</taxon>
        <taxon>Gammaproteobacteria</taxon>
        <taxon>Cellvibrionales</taxon>
        <taxon>Microbulbiferaceae</taxon>
        <taxon>Microbulbifer</taxon>
    </lineage>
</organism>
<dbReference type="SMART" id="SM00729">
    <property type="entry name" value="Elp3"/>
    <property type="match status" value="1"/>
</dbReference>
<dbReference type="CDD" id="cd01335">
    <property type="entry name" value="Radical_SAM"/>
    <property type="match status" value="1"/>
</dbReference>
<dbReference type="PROSITE" id="PS51918">
    <property type="entry name" value="RADICAL_SAM"/>
    <property type="match status" value="1"/>
</dbReference>
<evidence type="ECO:0000256" key="3">
    <source>
        <dbReference type="ARBA" id="ARBA00023014"/>
    </source>
</evidence>
<evidence type="ECO:0000313" key="5">
    <source>
        <dbReference type="EMBL" id="PCO06357.1"/>
    </source>
</evidence>
<dbReference type="SUPFAM" id="SSF102114">
    <property type="entry name" value="Radical SAM enzymes"/>
    <property type="match status" value="1"/>
</dbReference>
<dbReference type="Proteomes" id="UP000218427">
    <property type="component" value="Unassembled WGS sequence"/>
</dbReference>
<evidence type="ECO:0000256" key="1">
    <source>
        <dbReference type="ARBA" id="ARBA00022723"/>
    </source>
</evidence>
<dbReference type="PANTHER" id="PTHR43432">
    <property type="entry name" value="SLR0285 PROTEIN"/>
    <property type="match status" value="1"/>
</dbReference>
<dbReference type="NCBIfam" id="NF033668">
    <property type="entry name" value="rSAM_PA0069"/>
    <property type="match status" value="1"/>
</dbReference>
<keyword evidence="1" id="KW-0479">Metal-binding</keyword>
<keyword evidence="3" id="KW-0411">Iron-sulfur</keyword>
<protein>
    <submittedName>
        <fullName evidence="5">Radical SAM protein</fullName>
    </submittedName>
</protein>
<dbReference type="Gene3D" id="3.80.30.30">
    <property type="match status" value="1"/>
</dbReference>
<evidence type="ECO:0000313" key="6">
    <source>
        <dbReference type="Proteomes" id="UP000218427"/>
    </source>
</evidence>
<comment type="caution">
    <text evidence="5">The sequence shown here is derived from an EMBL/GenBank/DDBJ whole genome shotgun (WGS) entry which is preliminary data.</text>
</comment>
<evidence type="ECO:0000256" key="2">
    <source>
        <dbReference type="ARBA" id="ARBA00023004"/>
    </source>
</evidence>
<name>A0ABX4I1R2_9GAMM</name>
<dbReference type="SFLD" id="SFLDS00029">
    <property type="entry name" value="Radical_SAM"/>
    <property type="match status" value="1"/>
</dbReference>
<proteinExistence type="predicted"/>
<keyword evidence="2" id="KW-0408">Iron</keyword>
<dbReference type="SFLD" id="SFLDG01084">
    <property type="entry name" value="Uncharacterised_Radical_SAM_Su"/>
    <property type="match status" value="1"/>
</dbReference>
<keyword evidence="6" id="KW-1185">Reference proteome</keyword>
<evidence type="ECO:0000259" key="4">
    <source>
        <dbReference type="PROSITE" id="PS51918"/>
    </source>
</evidence>
<dbReference type="InterPro" id="IPR040086">
    <property type="entry name" value="MJ0683-like"/>
</dbReference>
<reference evidence="5" key="1">
    <citation type="submission" date="2017-08" db="EMBL/GenBank/DDBJ databases">
        <title>Microbulbifer marisrubri sp. nov., a halophilic alphaproteobacterium isolated from marine sediment of the Yellow Sea, China.</title>
        <authorList>
            <person name="Zhang G."/>
            <person name="Xiong Q."/>
        </authorList>
    </citation>
    <scope>NUCLEOTIDE SEQUENCE [LARGE SCALE GENOMIC DNA]</scope>
    <source>
        <strain evidence="5">WRN-8</strain>
    </source>
</reference>
<dbReference type="PANTHER" id="PTHR43432:SF3">
    <property type="entry name" value="SLR0285 PROTEIN"/>
    <property type="match status" value="1"/>
</dbReference>
<dbReference type="InterPro" id="IPR058240">
    <property type="entry name" value="rSAM_sf"/>
</dbReference>
<dbReference type="InterPro" id="IPR007197">
    <property type="entry name" value="rSAM"/>
</dbReference>
<sequence>MVPGRLNCTFIQLSNELTLANDHPDNPLQKHRGRGAVSNLAGRFATNISTCESDGWELEETPQRRLRTEALPERAKSIIASNRSPDIPFDQSINPYRGCEHGCIYCYARPAHAYVDLSPGLDFETRLFFKPDGPALLEQALRKPGYDCKPIALGSNTDPYQPLERQKRITRQLLEVMHRFQQPVTIVTKSQLILDDLPLLAEMARDNLCQVAISVTTLDNALKRQLEPRTAGPAARLHTIEALSDAGIPVAVMAAPMIPAINDSELEAILAAARDAGADQAAYILLRLPHEVAPLFRQWLQEHYPDRLSHVMSLVRQSRGGRDYDSNFAQRQTGTGVFAQLLQQRFRIACRKLDLNRRRQSLDCSRFAPPPCAGEQQSLFQ</sequence>
<dbReference type="Pfam" id="PF04055">
    <property type="entry name" value="Radical_SAM"/>
    <property type="match status" value="1"/>
</dbReference>
<dbReference type="EMBL" id="LRFG02000001">
    <property type="protein sequence ID" value="PCO06357.1"/>
    <property type="molecule type" value="Genomic_DNA"/>
</dbReference>